<evidence type="ECO:0000313" key="4">
    <source>
        <dbReference type="Proteomes" id="UP000076503"/>
    </source>
</evidence>
<sequence length="145" mass="17029">MLLNKTVFHLVVAIKLGMVYPAWADTYTLEQLRWQSRVLVMCALQERNLTRLAAKFNQQELDKRRLRIFANSYFGVFELNTDHMQLSPLEFQLCDDMPESTAHLIGLDGTIKASYRFENLNENTIYRDIDAMPMRQLELSRLKAR</sequence>
<evidence type="ECO:0000256" key="1">
    <source>
        <dbReference type="ARBA" id="ARBA00022729"/>
    </source>
</evidence>
<dbReference type="Proteomes" id="UP000076503">
    <property type="component" value="Unassembled WGS sequence"/>
</dbReference>
<dbReference type="Pfam" id="PF13778">
    <property type="entry name" value="DUF4174"/>
    <property type="match status" value="1"/>
</dbReference>
<dbReference type="RefSeq" id="WP_063362141.1">
    <property type="nucleotide sequence ID" value="NZ_AUXZ01000077.1"/>
</dbReference>
<keyword evidence="1" id="KW-0732">Signal</keyword>
<protein>
    <recommendedName>
        <fullName evidence="2">DUF4174 domain-containing protein</fullName>
    </recommendedName>
</protein>
<reference evidence="3 4" key="1">
    <citation type="submission" date="2013-07" db="EMBL/GenBank/DDBJ databases">
        <title>Comparative Genomic and Metabolomic Analysis of Twelve Strains of Pseudoalteromonas luteoviolacea.</title>
        <authorList>
            <person name="Vynne N.G."/>
            <person name="Mansson M."/>
            <person name="Gram L."/>
        </authorList>
    </citation>
    <scope>NUCLEOTIDE SEQUENCE [LARGE SCALE GENOMIC DNA]</scope>
    <source>
        <strain evidence="3 4">H33</strain>
    </source>
</reference>
<feature type="domain" description="DUF4174" evidence="2">
    <location>
        <begin position="29"/>
        <end position="138"/>
    </location>
</feature>
<organism evidence="3 4">
    <name type="scientific">Pseudoalteromonas luteoviolacea H33</name>
    <dbReference type="NCBI Taxonomy" id="1365251"/>
    <lineage>
        <taxon>Bacteria</taxon>
        <taxon>Pseudomonadati</taxon>
        <taxon>Pseudomonadota</taxon>
        <taxon>Gammaproteobacteria</taxon>
        <taxon>Alteromonadales</taxon>
        <taxon>Pseudoalteromonadaceae</taxon>
        <taxon>Pseudoalteromonas</taxon>
    </lineage>
</organism>
<dbReference type="OrthoDB" id="5893017at2"/>
<comment type="caution">
    <text evidence="3">The sequence shown here is derived from an EMBL/GenBank/DDBJ whole genome shotgun (WGS) entry which is preliminary data.</text>
</comment>
<gene>
    <name evidence="3" type="ORF">N476_17130</name>
</gene>
<accession>A0A167E5F8</accession>
<dbReference type="AlphaFoldDB" id="A0A167E5F8"/>
<name>A0A167E5F8_9GAMM</name>
<dbReference type="EMBL" id="AUXZ01000077">
    <property type="protein sequence ID" value="KZN50071.1"/>
    <property type="molecule type" value="Genomic_DNA"/>
</dbReference>
<evidence type="ECO:0000313" key="3">
    <source>
        <dbReference type="EMBL" id="KZN50071.1"/>
    </source>
</evidence>
<proteinExistence type="predicted"/>
<dbReference type="InterPro" id="IPR025232">
    <property type="entry name" value="DUF4174"/>
</dbReference>
<dbReference type="PATRIC" id="fig|1365251.3.peg.2724"/>
<evidence type="ECO:0000259" key="2">
    <source>
        <dbReference type="Pfam" id="PF13778"/>
    </source>
</evidence>